<proteinExistence type="predicted"/>
<accession>A0A2T2WYV7</accession>
<evidence type="ECO:0000313" key="3">
    <source>
        <dbReference type="Proteomes" id="UP000242699"/>
    </source>
</evidence>
<reference evidence="2 3" key="1">
    <citation type="journal article" date="2014" name="BMC Genomics">
        <title>Comparison of environmental and isolate Sulfobacillus genomes reveals diverse carbon, sulfur, nitrogen, and hydrogen metabolisms.</title>
        <authorList>
            <person name="Justice N.B."/>
            <person name="Norman A."/>
            <person name="Brown C.T."/>
            <person name="Singh A."/>
            <person name="Thomas B.C."/>
            <person name="Banfield J.F."/>
        </authorList>
    </citation>
    <scope>NUCLEOTIDE SEQUENCE [LARGE SCALE GENOMIC DNA]</scope>
    <source>
        <strain evidence="2">AMDSBA1</strain>
    </source>
</reference>
<dbReference type="EMBL" id="PXYT01000026">
    <property type="protein sequence ID" value="PSR27411.1"/>
    <property type="molecule type" value="Genomic_DNA"/>
</dbReference>
<sequence length="75" mass="8397">MNPARRQIAGDKQYAGVSESQWDDKGPGFSCGVIGQKPALSLTLRLRSRGHILNPQILKHIQIARYVIRPNRPYG</sequence>
<organism evidence="2 3">
    <name type="scientific">Sulfobacillus benefaciens</name>
    <dbReference type="NCBI Taxonomy" id="453960"/>
    <lineage>
        <taxon>Bacteria</taxon>
        <taxon>Bacillati</taxon>
        <taxon>Bacillota</taxon>
        <taxon>Clostridia</taxon>
        <taxon>Eubacteriales</taxon>
        <taxon>Clostridiales Family XVII. Incertae Sedis</taxon>
        <taxon>Sulfobacillus</taxon>
    </lineage>
</organism>
<feature type="region of interest" description="Disordered" evidence="1">
    <location>
        <begin position="1"/>
        <end position="21"/>
    </location>
</feature>
<dbReference type="AlphaFoldDB" id="A0A2T2WYV7"/>
<protein>
    <submittedName>
        <fullName evidence="2">Uncharacterized protein</fullName>
    </submittedName>
</protein>
<evidence type="ECO:0000256" key="1">
    <source>
        <dbReference type="SAM" id="MobiDB-lite"/>
    </source>
</evidence>
<evidence type="ECO:0000313" key="2">
    <source>
        <dbReference type="EMBL" id="PSR27411.1"/>
    </source>
</evidence>
<gene>
    <name evidence="2" type="ORF">C7B43_11755</name>
</gene>
<name>A0A2T2WYV7_9FIRM</name>
<comment type="caution">
    <text evidence="2">The sequence shown here is derived from an EMBL/GenBank/DDBJ whole genome shotgun (WGS) entry which is preliminary data.</text>
</comment>
<dbReference type="Proteomes" id="UP000242699">
    <property type="component" value="Unassembled WGS sequence"/>
</dbReference>